<name>A0A0J7KDN3_LASNI</name>
<dbReference type="PANTHER" id="PTHR22930">
    <property type="match status" value="1"/>
</dbReference>
<dbReference type="Pfam" id="PF13359">
    <property type="entry name" value="DDE_Tnp_4"/>
    <property type="match status" value="1"/>
</dbReference>
<evidence type="ECO:0000313" key="10">
    <source>
        <dbReference type="Proteomes" id="UP000036403"/>
    </source>
</evidence>
<evidence type="ECO:0000256" key="6">
    <source>
        <dbReference type="ARBA" id="ARBA00022801"/>
    </source>
</evidence>
<dbReference type="GO" id="GO:0005634">
    <property type="term" value="C:nucleus"/>
    <property type="evidence" value="ECO:0007669"/>
    <property type="project" value="UniProtKB-SubCell"/>
</dbReference>
<keyword evidence="7" id="KW-0539">Nucleus</keyword>
<keyword evidence="5" id="KW-0479">Metal-binding</keyword>
<sequence length="222" mass="25715">MSEREADDLLLLYGLYNILKLYKRKSKKHTDDFRNYLRMDEDTYTHLLNLVSERINKCDTQLRKAITSHERLTATLRFLATGCHYTDLKFTCGISQPSLSIIIPETCEAICDVLLKDVIKFPKTTEEWTSIAKVYEERWNFPNCLGSVDGKHVRIIPPKGSNAFYRNYKGYDSLVLLALVDADYKFLIVDFGTNGRVSDGGVIDNTNFYKKTHRRETQHSKK</sequence>
<keyword evidence="10" id="KW-1185">Reference proteome</keyword>
<dbReference type="GO" id="GO:0004518">
    <property type="term" value="F:nuclease activity"/>
    <property type="evidence" value="ECO:0007669"/>
    <property type="project" value="UniProtKB-KW"/>
</dbReference>
<dbReference type="STRING" id="67767.A0A0J7KDN3"/>
<comment type="similarity">
    <text evidence="3">Belongs to the HARBI1 family.</text>
</comment>
<dbReference type="AlphaFoldDB" id="A0A0J7KDN3"/>
<dbReference type="InterPro" id="IPR045249">
    <property type="entry name" value="HARBI1-like"/>
</dbReference>
<dbReference type="GO" id="GO:0016787">
    <property type="term" value="F:hydrolase activity"/>
    <property type="evidence" value="ECO:0007669"/>
    <property type="project" value="UniProtKB-KW"/>
</dbReference>
<evidence type="ECO:0000259" key="8">
    <source>
        <dbReference type="Pfam" id="PF13359"/>
    </source>
</evidence>
<dbReference type="OrthoDB" id="7615898at2759"/>
<dbReference type="Proteomes" id="UP000036403">
    <property type="component" value="Unassembled WGS sequence"/>
</dbReference>
<evidence type="ECO:0000256" key="7">
    <source>
        <dbReference type="ARBA" id="ARBA00023242"/>
    </source>
</evidence>
<keyword evidence="6" id="KW-0378">Hydrolase</keyword>
<dbReference type="GO" id="GO:0046872">
    <property type="term" value="F:metal ion binding"/>
    <property type="evidence" value="ECO:0007669"/>
    <property type="project" value="UniProtKB-KW"/>
</dbReference>
<dbReference type="EMBL" id="LBMM01009207">
    <property type="protein sequence ID" value="KMQ88306.1"/>
    <property type="molecule type" value="Genomic_DNA"/>
</dbReference>
<evidence type="ECO:0000256" key="3">
    <source>
        <dbReference type="ARBA" id="ARBA00006958"/>
    </source>
</evidence>
<evidence type="ECO:0000256" key="1">
    <source>
        <dbReference type="ARBA" id="ARBA00001968"/>
    </source>
</evidence>
<keyword evidence="4" id="KW-0540">Nuclease</keyword>
<evidence type="ECO:0000256" key="2">
    <source>
        <dbReference type="ARBA" id="ARBA00004123"/>
    </source>
</evidence>
<dbReference type="InterPro" id="IPR027806">
    <property type="entry name" value="HARBI1_dom"/>
</dbReference>
<proteinExistence type="inferred from homology"/>
<comment type="caution">
    <text evidence="9">The sequence shown here is derived from an EMBL/GenBank/DDBJ whole genome shotgun (WGS) entry which is preliminary data.</text>
</comment>
<organism evidence="9 10">
    <name type="scientific">Lasius niger</name>
    <name type="common">Black garden ant</name>
    <dbReference type="NCBI Taxonomy" id="67767"/>
    <lineage>
        <taxon>Eukaryota</taxon>
        <taxon>Metazoa</taxon>
        <taxon>Ecdysozoa</taxon>
        <taxon>Arthropoda</taxon>
        <taxon>Hexapoda</taxon>
        <taxon>Insecta</taxon>
        <taxon>Pterygota</taxon>
        <taxon>Neoptera</taxon>
        <taxon>Endopterygota</taxon>
        <taxon>Hymenoptera</taxon>
        <taxon>Apocrita</taxon>
        <taxon>Aculeata</taxon>
        <taxon>Formicoidea</taxon>
        <taxon>Formicidae</taxon>
        <taxon>Formicinae</taxon>
        <taxon>Lasius</taxon>
        <taxon>Lasius</taxon>
    </lineage>
</organism>
<gene>
    <name evidence="9" type="ORF">RF55_12232</name>
</gene>
<feature type="domain" description="DDE Tnp4" evidence="8">
    <location>
        <begin position="148"/>
        <end position="213"/>
    </location>
</feature>
<evidence type="ECO:0000313" key="9">
    <source>
        <dbReference type="EMBL" id="KMQ88306.1"/>
    </source>
</evidence>
<accession>A0A0J7KDN3</accession>
<reference evidence="9 10" key="1">
    <citation type="submission" date="2015-04" db="EMBL/GenBank/DDBJ databases">
        <title>Lasius niger genome sequencing.</title>
        <authorList>
            <person name="Konorov E.A."/>
            <person name="Nikitin M.A."/>
            <person name="Kirill M.V."/>
            <person name="Chang P."/>
        </authorList>
    </citation>
    <scope>NUCLEOTIDE SEQUENCE [LARGE SCALE GENOMIC DNA]</scope>
    <source>
        <tissue evidence="9">Whole</tissue>
    </source>
</reference>
<dbReference type="PaxDb" id="67767-A0A0J7KDN3"/>
<comment type="subcellular location">
    <subcellularLocation>
        <location evidence="2">Nucleus</location>
    </subcellularLocation>
</comment>
<dbReference type="PANTHER" id="PTHR22930:SF269">
    <property type="entry name" value="NUCLEASE HARBI1-LIKE PROTEIN"/>
    <property type="match status" value="1"/>
</dbReference>
<comment type="cofactor">
    <cofactor evidence="1">
        <name>a divalent metal cation</name>
        <dbReference type="ChEBI" id="CHEBI:60240"/>
    </cofactor>
</comment>
<protein>
    <submittedName>
        <fullName evidence="9">Nuclease harbi1-like protein</fullName>
    </submittedName>
</protein>
<evidence type="ECO:0000256" key="4">
    <source>
        <dbReference type="ARBA" id="ARBA00022722"/>
    </source>
</evidence>
<evidence type="ECO:0000256" key="5">
    <source>
        <dbReference type="ARBA" id="ARBA00022723"/>
    </source>
</evidence>